<dbReference type="STRING" id="65700.SY86_18495"/>
<evidence type="ECO:0000256" key="12">
    <source>
        <dbReference type="ARBA" id="ARBA00022857"/>
    </source>
</evidence>
<organism evidence="23 24">
    <name type="scientific">Erwinia tracheiphila</name>
    <dbReference type="NCBI Taxonomy" id="65700"/>
    <lineage>
        <taxon>Bacteria</taxon>
        <taxon>Pseudomonadati</taxon>
        <taxon>Pseudomonadota</taxon>
        <taxon>Gammaproteobacteria</taxon>
        <taxon>Enterobacterales</taxon>
        <taxon>Erwiniaceae</taxon>
        <taxon>Erwinia</taxon>
    </lineage>
</organism>
<dbReference type="InterPro" id="IPR036318">
    <property type="entry name" value="FAD-bd_PCMH-like_sf"/>
</dbReference>
<dbReference type="SUPFAM" id="SSF56194">
    <property type="entry name" value="Uridine diphospho-N-Acetylenolpyruvylglucosamine reductase, MurB, C-terminal domain"/>
    <property type="match status" value="1"/>
</dbReference>
<dbReference type="GO" id="GO:0008360">
    <property type="term" value="P:regulation of cell shape"/>
    <property type="evidence" value="ECO:0007669"/>
    <property type="project" value="UniProtKB-KW"/>
</dbReference>
<dbReference type="EC" id="1.3.1.98" evidence="6 20"/>
<feature type="active site" evidence="20">
    <location>
        <position position="328"/>
    </location>
</feature>
<evidence type="ECO:0000256" key="9">
    <source>
        <dbReference type="ARBA" id="ARBA00022618"/>
    </source>
</evidence>
<keyword evidence="8 20" id="KW-0963">Cytoplasm</keyword>
<evidence type="ECO:0000256" key="4">
    <source>
        <dbReference type="ARBA" id="ARBA00004752"/>
    </source>
</evidence>
<evidence type="ECO:0000256" key="18">
    <source>
        <dbReference type="ARBA" id="ARBA00031026"/>
    </source>
</evidence>
<keyword evidence="17 20" id="KW-0961">Cell wall biogenesis/degradation</keyword>
<dbReference type="GO" id="GO:0071949">
    <property type="term" value="F:FAD binding"/>
    <property type="evidence" value="ECO:0007669"/>
    <property type="project" value="InterPro"/>
</dbReference>
<keyword evidence="24" id="KW-1185">Reference proteome</keyword>
<evidence type="ECO:0000256" key="13">
    <source>
        <dbReference type="ARBA" id="ARBA00022960"/>
    </source>
</evidence>
<evidence type="ECO:0000256" key="5">
    <source>
        <dbReference type="ARBA" id="ARBA00010485"/>
    </source>
</evidence>
<dbReference type="NCBIfam" id="TIGR00179">
    <property type="entry name" value="murB"/>
    <property type="match status" value="1"/>
</dbReference>
<dbReference type="Gene3D" id="3.30.43.10">
    <property type="entry name" value="Uridine Diphospho-n-acetylenolpyruvylglucosamine Reductase, domain 2"/>
    <property type="match status" value="1"/>
</dbReference>
<dbReference type="SUPFAM" id="SSF56176">
    <property type="entry name" value="FAD-binding/transporter-associated domain-like"/>
    <property type="match status" value="1"/>
</dbReference>
<evidence type="ECO:0000313" key="22">
    <source>
        <dbReference type="EMBL" id="AXF78541.1"/>
    </source>
</evidence>
<evidence type="ECO:0000313" key="25">
    <source>
        <dbReference type="Proteomes" id="UP000264980"/>
    </source>
</evidence>
<gene>
    <name evidence="20 23" type="primary">murB</name>
    <name evidence="22" type="ORF">AV903_25135</name>
    <name evidence="23" type="ORF">SY86_18495</name>
</gene>
<keyword evidence="11 20" id="KW-0274">FAD</keyword>
<dbReference type="Gene3D" id="3.90.78.10">
    <property type="entry name" value="UDP-N-acetylenolpyruvoylglucosamine reductase, C-terminal domain"/>
    <property type="match status" value="1"/>
</dbReference>
<dbReference type="InterPro" id="IPR036635">
    <property type="entry name" value="MurB_C_sf"/>
</dbReference>
<dbReference type="UniPathway" id="UPA00219"/>
<dbReference type="InterPro" id="IPR016167">
    <property type="entry name" value="FAD-bd_PCMH_sub1"/>
</dbReference>
<evidence type="ECO:0000259" key="21">
    <source>
        <dbReference type="PROSITE" id="PS51387"/>
    </source>
</evidence>
<evidence type="ECO:0000256" key="2">
    <source>
        <dbReference type="ARBA" id="ARBA00003921"/>
    </source>
</evidence>
<evidence type="ECO:0000256" key="7">
    <source>
        <dbReference type="ARBA" id="ARBA00015188"/>
    </source>
</evidence>
<evidence type="ECO:0000256" key="16">
    <source>
        <dbReference type="ARBA" id="ARBA00023306"/>
    </source>
</evidence>
<feature type="active site" evidence="20">
    <location>
        <position position="162"/>
    </location>
</feature>
<dbReference type="PROSITE" id="PS51387">
    <property type="entry name" value="FAD_PCMH"/>
    <property type="match status" value="1"/>
</dbReference>
<name>A0A0M2KI30_9GAMM</name>
<evidence type="ECO:0000256" key="3">
    <source>
        <dbReference type="ARBA" id="ARBA00004496"/>
    </source>
</evidence>
<dbReference type="InterPro" id="IPR011601">
    <property type="entry name" value="MurB_C"/>
</dbReference>
<dbReference type="RefSeq" id="WP_046372142.1">
    <property type="nucleotide sequence ID" value="NZ_CP013970.1"/>
</dbReference>
<keyword evidence="10 20" id="KW-0285">Flavoprotein</keyword>
<dbReference type="Gene3D" id="3.30.465.10">
    <property type="match status" value="1"/>
</dbReference>
<reference evidence="22 25" key="2">
    <citation type="submission" date="2016-01" db="EMBL/GenBank/DDBJ databases">
        <authorList>
            <person name="Oliw E.H."/>
        </authorList>
    </citation>
    <scope>NUCLEOTIDE SEQUENCE [LARGE SCALE GENOMIC DNA]</scope>
    <source>
        <strain evidence="22 25">MDcuke</strain>
    </source>
</reference>
<sequence>MFSQSPSLTPFNTFGLDVRAEQIVVAETAAELVATWQDSIRYSQPVLILGEGSNVLFLGDFAGRVIVNRLKGILIKESDTAWHLQVASGENWHNLVQYSLKNHISGLENLAMIPGCVGSAPIQNIGAYGVELKSVCEYVDVLDLNTAETHRLSGELCQFGYRDSIFKHQYLQGYAIVAVGLKLDKQWRPVMTYGDLSKLDPATVTPKQIFDAVCHMRSSKLPDPTIMGNAGSFFKNPVVDASFAQSLLNRYPGASCYPQTDGTVKLAAGWLIERCDLKGFSIGGAAVHQQQALVLINQNQASSDDIVALAREVRQRVGSKFNVWLEPEVRFIGAAGEQNAVEAIA</sequence>
<keyword evidence="15 20" id="KW-0560">Oxidoreductase</keyword>
<keyword evidence="14 20" id="KW-0573">Peptidoglycan synthesis</keyword>
<evidence type="ECO:0000256" key="8">
    <source>
        <dbReference type="ARBA" id="ARBA00022490"/>
    </source>
</evidence>
<feature type="domain" description="FAD-binding PCMH-type" evidence="21">
    <location>
        <begin position="16"/>
        <end position="186"/>
    </location>
</feature>
<dbReference type="GO" id="GO:0005829">
    <property type="term" value="C:cytosol"/>
    <property type="evidence" value="ECO:0007669"/>
    <property type="project" value="TreeGrafter"/>
</dbReference>
<dbReference type="Proteomes" id="UP000033924">
    <property type="component" value="Unassembled WGS sequence"/>
</dbReference>
<evidence type="ECO:0000256" key="1">
    <source>
        <dbReference type="ARBA" id="ARBA00001974"/>
    </source>
</evidence>
<dbReference type="AlphaFoldDB" id="A0A0M2KI30"/>
<dbReference type="NCBIfam" id="NF000755">
    <property type="entry name" value="PRK00046.1"/>
    <property type="match status" value="1"/>
</dbReference>
<comment type="function">
    <text evidence="2 20">Cell wall formation.</text>
</comment>
<dbReference type="GO" id="GO:0071555">
    <property type="term" value="P:cell wall organization"/>
    <property type="evidence" value="ECO:0007669"/>
    <property type="project" value="UniProtKB-KW"/>
</dbReference>
<dbReference type="Pfam" id="PF01565">
    <property type="entry name" value="FAD_binding_4"/>
    <property type="match status" value="1"/>
</dbReference>
<dbReference type="PATRIC" id="fig|65700.7.peg.4604"/>
<comment type="pathway">
    <text evidence="4 20">Cell wall biogenesis; peptidoglycan biosynthesis.</text>
</comment>
<reference evidence="23 24" key="1">
    <citation type="submission" date="2015-01" db="EMBL/GenBank/DDBJ databases">
        <title>Erwinia tracheiphila.</title>
        <authorList>
            <person name="Shapiro L.R."/>
        </authorList>
    </citation>
    <scope>NUCLEOTIDE SEQUENCE [LARGE SCALE GENOMIC DNA]</scope>
    <source>
        <strain evidence="23 24">BuffGH</strain>
    </source>
</reference>
<dbReference type="GO" id="GO:0009252">
    <property type="term" value="P:peptidoglycan biosynthetic process"/>
    <property type="evidence" value="ECO:0007669"/>
    <property type="project" value="UniProtKB-UniRule"/>
</dbReference>
<keyword evidence="16 20" id="KW-0131">Cell cycle</keyword>
<evidence type="ECO:0000256" key="14">
    <source>
        <dbReference type="ARBA" id="ARBA00022984"/>
    </source>
</evidence>
<keyword evidence="13 20" id="KW-0133">Cell shape</keyword>
<evidence type="ECO:0000256" key="20">
    <source>
        <dbReference type="HAMAP-Rule" id="MF_00037"/>
    </source>
</evidence>
<proteinExistence type="inferred from homology"/>
<feature type="active site" description="Proton donor" evidence="20">
    <location>
        <position position="232"/>
    </location>
</feature>
<dbReference type="InterPro" id="IPR016166">
    <property type="entry name" value="FAD-bd_PCMH"/>
</dbReference>
<evidence type="ECO:0000256" key="17">
    <source>
        <dbReference type="ARBA" id="ARBA00023316"/>
    </source>
</evidence>
<keyword evidence="12 20" id="KW-0521">NADP</keyword>
<accession>A0A0M2KI30</accession>
<dbReference type="Proteomes" id="UP000264980">
    <property type="component" value="Chromosome"/>
</dbReference>
<dbReference type="HAMAP" id="MF_00037">
    <property type="entry name" value="MurB"/>
    <property type="match status" value="1"/>
</dbReference>
<evidence type="ECO:0000313" key="23">
    <source>
        <dbReference type="EMBL" id="KKF36962.1"/>
    </source>
</evidence>
<dbReference type="EMBL" id="CP013970">
    <property type="protein sequence ID" value="AXF78541.1"/>
    <property type="molecule type" value="Genomic_DNA"/>
</dbReference>
<dbReference type="EMBL" id="JXNU01000003">
    <property type="protein sequence ID" value="KKF36962.1"/>
    <property type="molecule type" value="Genomic_DNA"/>
</dbReference>
<dbReference type="InterPro" id="IPR003170">
    <property type="entry name" value="MurB"/>
</dbReference>
<comment type="cofactor">
    <cofactor evidence="1 20">
        <name>FAD</name>
        <dbReference type="ChEBI" id="CHEBI:57692"/>
    </cofactor>
</comment>
<protein>
    <recommendedName>
        <fullName evidence="7 20">UDP-N-acetylenolpyruvoylglucosamine reductase</fullName>
        <ecNumber evidence="6 20">1.3.1.98</ecNumber>
    </recommendedName>
    <alternativeName>
        <fullName evidence="18 20">UDP-N-acetylmuramate dehydrogenase</fullName>
    </alternativeName>
</protein>
<dbReference type="GO" id="GO:0008762">
    <property type="term" value="F:UDP-N-acetylmuramate dehydrogenase activity"/>
    <property type="evidence" value="ECO:0007669"/>
    <property type="project" value="UniProtKB-UniRule"/>
</dbReference>
<dbReference type="PANTHER" id="PTHR21071:SF4">
    <property type="entry name" value="UDP-N-ACETYLENOLPYRUVOYLGLUCOSAMINE REDUCTASE"/>
    <property type="match status" value="1"/>
</dbReference>
<comment type="similarity">
    <text evidence="5 20">Belongs to the MurB family.</text>
</comment>
<evidence type="ECO:0000256" key="15">
    <source>
        <dbReference type="ARBA" id="ARBA00023002"/>
    </source>
</evidence>
<evidence type="ECO:0000313" key="24">
    <source>
        <dbReference type="Proteomes" id="UP000033924"/>
    </source>
</evidence>
<comment type="subcellular location">
    <subcellularLocation>
        <location evidence="3 20">Cytoplasm</location>
    </subcellularLocation>
</comment>
<evidence type="ECO:0000256" key="19">
    <source>
        <dbReference type="ARBA" id="ARBA00048914"/>
    </source>
</evidence>
<dbReference type="InterPro" id="IPR016169">
    <property type="entry name" value="FAD-bd_PCMH_sub2"/>
</dbReference>
<comment type="catalytic activity">
    <reaction evidence="19 20">
        <text>UDP-N-acetyl-alpha-D-muramate + NADP(+) = UDP-N-acetyl-3-O-(1-carboxyvinyl)-alpha-D-glucosamine + NADPH + H(+)</text>
        <dbReference type="Rhea" id="RHEA:12248"/>
        <dbReference type="ChEBI" id="CHEBI:15378"/>
        <dbReference type="ChEBI" id="CHEBI:57783"/>
        <dbReference type="ChEBI" id="CHEBI:58349"/>
        <dbReference type="ChEBI" id="CHEBI:68483"/>
        <dbReference type="ChEBI" id="CHEBI:70757"/>
        <dbReference type="EC" id="1.3.1.98"/>
    </reaction>
</comment>
<dbReference type="PANTHER" id="PTHR21071">
    <property type="entry name" value="UDP-N-ACETYLENOLPYRUVOYLGLUCOSAMINE REDUCTASE"/>
    <property type="match status" value="1"/>
</dbReference>
<keyword evidence="9 20" id="KW-0132">Cell division</keyword>
<dbReference type="InterPro" id="IPR006094">
    <property type="entry name" value="Oxid_FAD_bind_N"/>
</dbReference>
<evidence type="ECO:0000256" key="10">
    <source>
        <dbReference type="ARBA" id="ARBA00022630"/>
    </source>
</evidence>
<evidence type="ECO:0000256" key="11">
    <source>
        <dbReference type="ARBA" id="ARBA00022827"/>
    </source>
</evidence>
<evidence type="ECO:0000256" key="6">
    <source>
        <dbReference type="ARBA" id="ARBA00012518"/>
    </source>
</evidence>
<dbReference type="Pfam" id="PF02873">
    <property type="entry name" value="MurB_C"/>
    <property type="match status" value="1"/>
</dbReference>
<dbReference type="GO" id="GO:0051301">
    <property type="term" value="P:cell division"/>
    <property type="evidence" value="ECO:0007669"/>
    <property type="project" value="UniProtKB-KW"/>
</dbReference>